<accession>A0A0A9GUF1</accession>
<keyword evidence="1" id="KW-0812">Transmembrane</keyword>
<protein>
    <submittedName>
        <fullName evidence="2">Uncharacterized protein</fullName>
    </submittedName>
</protein>
<keyword evidence="1" id="KW-1133">Transmembrane helix</keyword>
<proteinExistence type="predicted"/>
<keyword evidence="1" id="KW-0472">Membrane</keyword>
<reference evidence="2" key="2">
    <citation type="journal article" date="2015" name="Data Brief">
        <title>Shoot transcriptome of the giant reed, Arundo donax.</title>
        <authorList>
            <person name="Barrero R.A."/>
            <person name="Guerrero F.D."/>
            <person name="Moolhuijzen P."/>
            <person name="Goolsby J.A."/>
            <person name="Tidwell J."/>
            <person name="Bellgard S.E."/>
            <person name="Bellgard M.I."/>
        </authorList>
    </citation>
    <scope>NUCLEOTIDE SEQUENCE</scope>
    <source>
        <tissue evidence="2">Shoot tissue taken approximately 20 cm above the soil surface</tissue>
    </source>
</reference>
<organism evidence="2">
    <name type="scientific">Arundo donax</name>
    <name type="common">Giant reed</name>
    <name type="synonym">Donax arundinaceus</name>
    <dbReference type="NCBI Taxonomy" id="35708"/>
    <lineage>
        <taxon>Eukaryota</taxon>
        <taxon>Viridiplantae</taxon>
        <taxon>Streptophyta</taxon>
        <taxon>Embryophyta</taxon>
        <taxon>Tracheophyta</taxon>
        <taxon>Spermatophyta</taxon>
        <taxon>Magnoliopsida</taxon>
        <taxon>Liliopsida</taxon>
        <taxon>Poales</taxon>
        <taxon>Poaceae</taxon>
        <taxon>PACMAD clade</taxon>
        <taxon>Arundinoideae</taxon>
        <taxon>Arundineae</taxon>
        <taxon>Arundo</taxon>
    </lineage>
</organism>
<name>A0A0A9GUF1_ARUDO</name>
<feature type="transmembrane region" description="Helical" evidence="1">
    <location>
        <begin position="20"/>
        <end position="39"/>
    </location>
</feature>
<reference evidence="2" key="1">
    <citation type="submission" date="2014-09" db="EMBL/GenBank/DDBJ databases">
        <authorList>
            <person name="Magalhaes I.L.F."/>
            <person name="Oliveira U."/>
            <person name="Santos F.R."/>
            <person name="Vidigal T.H.D.A."/>
            <person name="Brescovit A.D."/>
            <person name="Santos A.J."/>
        </authorList>
    </citation>
    <scope>NUCLEOTIDE SEQUENCE</scope>
    <source>
        <tissue evidence="2">Shoot tissue taken approximately 20 cm above the soil surface</tissue>
    </source>
</reference>
<dbReference type="EMBL" id="GBRH01169724">
    <property type="protein sequence ID" value="JAE28172.1"/>
    <property type="molecule type" value="Transcribed_RNA"/>
</dbReference>
<sequence>MAYARLKQWIRPRRSSSRCLIKMLCLTAPHIIVCSMDIAL</sequence>
<evidence type="ECO:0000313" key="2">
    <source>
        <dbReference type="EMBL" id="JAE28172.1"/>
    </source>
</evidence>
<dbReference type="AlphaFoldDB" id="A0A0A9GUF1"/>
<evidence type="ECO:0000256" key="1">
    <source>
        <dbReference type="SAM" id="Phobius"/>
    </source>
</evidence>